<dbReference type="PANTHER" id="PTHR45846">
    <property type="entry name" value="TRNA-DIHYDROURIDINE(47) SYNTHASE [NAD(P)(+)]-LIKE"/>
    <property type="match status" value="1"/>
</dbReference>
<evidence type="ECO:0000313" key="10">
    <source>
        <dbReference type="Proteomes" id="UP000033428"/>
    </source>
</evidence>
<protein>
    <recommendedName>
        <fullName evidence="5">tRNA-dihydrouridine synthase</fullName>
        <ecNumber evidence="5">1.3.1.-</ecNumber>
    </recommendedName>
</protein>
<feature type="binding site" evidence="7">
    <location>
        <position position="162"/>
    </location>
    <ligand>
        <name>FMN</name>
        <dbReference type="ChEBI" id="CHEBI:58210"/>
    </ligand>
</feature>
<feature type="binding site" evidence="7">
    <location>
        <begin position="218"/>
        <end position="219"/>
    </location>
    <ligand>
        <name>FMN</name>
        <dbReference type="ChEBI" id="CHEBI:58210"/>
    </ligand>
</feature>
<dbReference type="SUPFAM" id="SSF51395">
    <property type="entry name" value="FMN-linked oxidoreductases"/>
    <property type="match status" value="1"/>
</dbReference>
<dbReference type="GO" id="GO:0003723">
    <property type="term" value="F:RNA binding"/>
    <property type="evidence" value="ECO:0007669"/>
    <property type="project" value="TreeGrafter"/>
</dbReference>
<evidence type="ECO:0000256" key="7">
    <source>
        <dbReference type="PIRSR" id="PIRSR006621-2"/>
    </source>
</evidence>
<comment type="caution">
    <text evidence="9">The sequence shown here is derived from an EMBL/GenBank/DDBJ whole genome shotgun (WGS) entry which is preliminary data.</text>
</comment>
<keyword evidence="1 5" id="KW-0285">Flavoprotein</keyword>
<dbReference type="EC" id="1.3.1.-" evidence="5"/>
<dbReference type="PANTHER" id="PTHR45846:SF1">
    <property type="entry name" value="TRNA-DIHYDROURIDINE(47) SYNTHASE [NAD(P)(+)]-LIKE"/>
    <property type="match status" value="1"/>
</dbReference>
<dbReference type="AlphaFoldDB" id="A0A0F0CNN2"/>
<evidence type="ECO:0000256" key="4">
    <source>
        <dbReference type="ARBA" id="ARBA00023002"/>
    </source>
</evidence>
<evidence type="ECO:0000256" key="3">
    <source>
        <dbReference type="ARBA" id="ARBA00022694"/>
    </source>
</evidence>
<evidence type="ECO:0000256" key="1">
    <source>
        <dbReference type="ARBA" id="ARBA00022630"/>
    </source>
</evidence>
<keyword evidence="2 5" id="KW-0288">FMN</keyword>
<dbReference type="EMBL" id="JYNY01000248">
    <property type="protein sequence ID" value="KJJ84862.1"/>
    <property type="molecule type" value="Genomic_DNA"/>
</dbReference>
<evidence type="ECO:0000313" key="9">
    <source>
        <dbReference type="EMBL" id="KJJ84862.1"/>
    </source>
</evidence>
<keyword evidence="10" id="KW-1185">Reference proteome</keyword>
<feature type="domain" description="DUS-like FMN-binding" evidence="8">
    <location>
        <begin position="7"/>
        <end position="285"/>
    </location>
</feature>
<feature type="binding site" evidence="7">
    <location>
        <position position="64"/>
    </location>
    <ligand>
        <name>FMN</name>
        <dbReference type="ChEBI" id="CHEBI:58210"/>
    </ligand>
</feature>
<dbReference type="InterPro" id="IPR001269">
    <property type="entry name" value="DUS_fam"/>
</dbReference>
<comment type="function">
    <text evidence="5">Catalyzes the synthesis of 5,6-dihydrouridine (D), a modified base found in the D-loop of most tRNAs, via the reduction of the C5-C6 double bond in target uridines.</text>
</comment>
<dbReference type="InterPro" id="IPR035587">
    <property type="entry name" value="DUS-like_FMN-bd"/>
</dbReference>
<dbReference type="Proteomes" id="UP000033428">
    <property type="component" value="Unassembled WGS sequence"/>
</dbReference>
<gene>
    <name evidence="9" type="ORF">OMAG_001273</name>
</gene>
<keyword evidence="3 5" id="KW-0819">tRNA processing</keyword>
<dbReference type="InterPro" id="IPR013785">
    <property type="entry name" value="Aldolase_TIM"/>
</dbReference>
<accession>A0A0F0CNN2</accession>
<name>A0A0F0CNN2_9BACT</name>
<dbReference type="GO" id="GO:0050660">
    <property type="term" value="F:flavin adenine dinucleotide binding"/>
    <property type="evidence" value="ECO:0007669"/>
    <property type="project" value="InterPro"/>
</dbReference>
<evidence type="ECO:0000256" key="6">
    <source>
        <dbReference type="PIRSR" id="PIRSR006621-1"/>
    </source>
</evidence>
<proteinExistence type="inferred from homology"/>
<organism evidence="9 10">
    <name type="scientific">Candidatus Omnitrophus magneticus</name>
    <dbReference type="NCBI Taxonomy" id="1609969"/>
    <lineage>
        <taxon>Bacteria</taxon>
        <taxon>Pseudomonadati</taxon>
        <taxon>Candidatus Omnitrophota</taxon>
        <taxon>Candidatus Omnitrophus</taxon>
    </lineage>
</organism>
<evidence type="ECO:0000256" key="5">
    <source>
        <dbReference type="PIRNR" id="PIRNR006621"/>
    </source>
</evidence>
<keyword evidence="7" id="KW-0547">Nucleotide-binding</keyword>
<dbReference type="CDD" id="cd02801">
    <property type="entry name" value="DUS_like_FMN"/>
    <property type="match status" value="1"/>
</dbReference>
<sequence>MKPILYMAPIMGVTGCIYRNTYSQFFNGYDIAVMPFINNTSKKKSLLSDVLPERNKANFELVPQILHKNPKDFIILAKNLYEMGYKTVNWNLGCPLPMIRKKKKGSGLLPYSDEIVNFLKEVIAELPNQISLKVRLGSEEKSDLANLLPMLNDFPLKEIIIHPRTGKQLYTGEVDLTAFEESLSLTNHTIVYSGDIDSLEKYKILSARFPIVNRWMLGRGGITNPFLPEQIKNIESANKDANLKRFISFHQALLYGYQKELSGQAHLIGKMKEVWRYWVKAFEGGDRLFLDISRTNNVKKYLDTIEQFFREKPSARY</sequence>
<comment type="cofactor">
    <cofactor evidence="5 7">
        <name>FMN</name>
        <dbReference type="ChEBI" id="CHEBI:58210"/>
    </cofactor>
</comment>
<dbReference type="PROSITE" id="PS51257">
    <property type="entry name" value="PROKAR_LIPOPROTEIN"/>
    <property type="match status" value="1"/>
</dbReference>
<keyword evidence="4 5" id="KW-0560">Oxidoreductase</keyword>
<evidence type="ECO:0000259" key="8">
    <source>
        <dbReference type="Pfam" id="PF01207"/>
    </source>
</evidence>
<dbReference type="PIRSF" id="PIRSF006621">
    <property type="entry name" value="Dus"/>
    <property type="match status" value="1"/>
</dbReference>
<dbReference type="Gene3D" id="3.20.20.70">
    <property type="entry name" value="Aldolase class I"/>
    <property type="match status" value="1"/>
</dbReference>
<evidence type="ECO:0000256" key="2">
    <source>
        <dbReference type="ARBA" id="ARBA00022643"/>
    </source>
</evidence>
<dbReference type="Pfam" id="PF01207">
    <property type="entry name" value="Dus"/>
    <property type="match status" value="1"/>
</dbReference>
<dbReference type="GO" id="GO:0017150">
    <property type="term" value="F:tRNA dihydrouridine synthase activity"/>
    <property type="evidence" value="ECO:0007669"/>
    <property type="project" value="InterPro"/>
</dbReference>
<feature type="active site" description="Proton donor" evidence="6">
    <location>
        <position position="94"/>
    </location>
</feature>
<comment type="similarity">
    <text evidence="5">Belongs to the dus family.</text>
</comment>
<reference evidence="9 10" key="1">
    <citation type="submission" date="2015-02" db="EMBL/GenBank/DDBJ databases">
        <title>Single-cell genomics of uncultivated deep-branching MTB reveals a conserved set of magnetosome genes.</title>
        <authorList>
            <person name="Kolinko S."/>
            <person name="Richter M."/>
            <person name="Glockner F.O."/>
            <person name="Brachmann A."/>
            <person name="Schuler D."/>
        </authorList>
    </citation>
    <scope>NUCLEOTIDE SEQUENCE [LARGE SCALE GENOMIC DNA]</scope>
    <source>
        <strain evidence="9">SKK-01</strain>
    </source>
</reference>
<feature type="binding site" evidence="7">
    <location>
        <position position="133"/>
    </location>
    <ligand>
        <name>FMN</name>
        <dbReference type="ChEBI" id="CHEBI:58210"/>
    </ligand>
</feature>